<dbReference type="Proteomes" id="UP000279236">
    <property type="component" value="Unassembled WGS sequence"/>
</dbReference>
<dbReference type="InterPro" id="IPR037212">
    <property type="entry name" value="Med7/Med21-like"/>
</dbReference>
<dbReference type="STRING" id="105984.A0A427Y0T5"/>
<keyword evidence="11" id="KW-1185">Reference proteome</keyword>
<evidence type="ECO:0000256" key="8">
    <source>
        <dbReference type="RuleBase" id="RU364060"/>
    </source>
</evidence>
<dbReference type="EMBL" id="RSCE01000003">
    <property type="protein sequence ID" value="RSH84774.1"/>
    <property type="molecule type" value="Genomic_DNA"/>
</dbReference>
<dbReference type="Pfam" id="PF05983">
    <property type="entry name" value="Med7"/>
    <property type="match status" value="1"/>
</dbReference>
<feature type="region of interest" description="Disordered" evidence="9">
    <location>
        <begin position="264"/>
        <end position="300"/>
    </location>
</feature>
<evidence type="ECO:0000256" key="5">
    <source>
        <dbReference type="ARBA" id="ARBA00023159"/>
    </source>
</evidence>
<evidence type="ECO:0000256" key="9">
    <source>
        <dbReference type="SAM" id="MobiDB-lite"/>
    </source>
</evidence>
<keyword evidence="7 8" id="KW-0539">Nucleus</keyword>
<comment type="similarity">
    <text evidence="2 8">Belongs to the Mediator complex subunit 7 family.</text>
</comment>
<keyword evidence="6 8" id="KW-0804">Transcription</keyword>
<evidence type="ECO:0000313" key="10">
    <source>
        <dbReference type="EMBL" id="RSH84774.1"/>
    </source>
</evidence>
<comment type="caution">
    <text evidence="10">The sequence shown here is derived from an EMBL/GenBank/DDBJ whole genome shotgun (WGS) entry which is preliminary data.</text>
</comment>
<reference evidence="10 11" key="1">
    <citation type="submission" date="2018-11" db="EMBL/GenBank/DDBJ databases">
        <title>Genome sequence of Apiotrichum porosum DSM 27194.</title>
        <authorList>
            <person name="Aliyu H."/>
            <person name="Gorte O."/>
            <person name="Ochsenreither K."/>
        </authorList>
    </citation>
    <scope>NUCLEOTIDE SEQUENCE [LARGE SCALE GENOMIC DNA]</scope>
    <source>
        <strain evidence="10 11">DSM 27194</strain>
    </source>
</reference>
<dbReference type="GO" id="GO:0070847">
    <property type="term" value="C:core mediator complex"/>
    <property type="evidence" value="ECO:0007669"/>
    <property type="project" value="TreeGrafter"/>
</dbReference>
<protein>
    <recommendedName>
        <fullName evidence="3 8">Mediator of RNA polymerase II transcription subunit 7</fullName>
    </recommendedName>
</protein>
<proteinExistence type="inferred from homology"/>
<dbReference type="Gene3D" id="6.10.140.1520">
    <property type="match status" value="1"/>
</dbReference>
<dbReference type="GO" id="GO:0003712">
    <property type="term" value="F:transcription coregulator activity"/>
    <property type="evidence" value="ECO:0007669"/>
    <property type="project" value="InterPro"/>
</dbReference>
<keyword evidence="5 8" id="KW-0010">Activator</keyword>
<dbReference type="GeneID" id="39590842"/>
<dbReference type="AlphaFoldDB" id="A0A427Y0T5"/>
<dbReference type="SUPFAM" id="SSF140718">
    <property type="entry name" value="Mediator hinge subcomplex-like"/>
    <property type="match status" value="1"/>
</dbReference>
<evidence type="ECO:0000256" key="2">
    <source>
        <dbReference type="ARBA" id="ARBA00009994"/>
    </source>
</evidence>
<accession>A0A427Y0T5</accession>
<dbReference type="GO" id="GO:0016592">
    <property type="term" value="C:mediator complex"/>
    <property type="evidence" value="ECO:0007669"/>
    <property type="project" value="InterPro"/>
</dbReference>
<dbReference type="InterPro" id="IPR044888">
    <property type="entry name" value="Mediatior_Med7_sf"/>
</dbReference>
<dbReference type="PANTHER" id="PTHR21428:SF11">
    <property type="entry name" value="MEDIATOR OF RNA POLYMERASE II TRANSCRIPTION SUBUNIT 7"/>
    <property type="match status" value="1"/>
</dbReference>
<evidence type="ECO:0000256" key="1">
    <source>
        <dbReference type="ARBA" id="ARBA00004123"/>
    </source>
</evidence>
<feature type="region of interest" description="Disordered" evidence="9">
    <location>
        <begin position="41"/>
        <end position="66"/>
    </location>
</feature>
<dbReference type="Gene3D" id="6.10.140.200">
    <property type="match status" value="1"/>
</dbReference>
<organism evidence="10 11">
    <name type="scientific">Apiotrichum porosum</name>
    <dbReference type="NCBI Taxonomy" id="105984"/>
    <lineage>
        <taxon>Eukaryota</taxon>
        <taxon>Fungi</taxon>
        <taxon>Dikarya</taxon>
        <taxon>Basidiomycota</taxon>
        <taxon>Agaricomycotina</taxon>
        <taxon>Tremellomycetes</taxon>
        <taxon>Trichosporonales</taxon>
        <taxon>Trichosporonaceae</taxon>
        <taxon>Apiotrichum</taxon>
    </lineage>
</organism>
<evidence type="ECO:0000256" key="4">
    <source>
        <dbReference type="ARBA" id="ARBA00023015"/>
    </source>
</evidence>
<keyword evidence="4 8" id="KW-0805">Transcription regulation</keyword>
<dbReference type="PANTHER" id="PTHR21428">
    <property type="entry name" value="MEDIATOR OF RNA POLYMERASE II TRANSCRIPTION SUBUNIT 7"/>
    <property type="match status" value="1"/>
</dbReference>
<dbReference type="RefSeq" id="XP_028478222.1">
    <property type="nucleotide sequence ID" value="XM_028621770.1"/>
</dbReference>
<evidence type="ECO:0000256" key="7">
    <source>
        <dbReference type="ARBA" id="ARBA00023242"/>
    </source>
</evidence>
<comment type="function">
    <text evidence="8">Component of the Mediator complex, a coactivator involved in the regulated transcription of nearly all RNA polymerase II-dependent genes. Mediator functions as a bridge to convey information from gene-specific regulatory proteins to the basal RNA polymerase II transcription machinery.</text>
</comment>
<evidence type="ECO:0000256" key="3">
    <source>
        <dbReference type="ARBA" id="ARBA00020631"/>
    </source>
</evidence>
<sequence length="300" mass="31480">MGEGVPITNTLFPPPPGYYKAFTAQNVARLAALRAQTSTADGDVDLDSNSAGPSTAPGKDKDGKPLAGVDVEALAAPAQAGEMDKLVAELSPPRADGVLEDGRWMLFGQMYTAEPHIANAKEIGLPALVSDPVSAGGDSERAALPTLLHSFLHTLLALVDVLTGTARIPGELEMTGRASEGDQYVQHLSNLAATMMVSANQLRGVQAEATLVMLMEKQLEERRAQTSRLKEWVFDAIGVADPPRKCAEISATIRRLKTASLVEAGASKPADVEAPDESAPAAEGEEKGADEAMVVDSLEV</sequence>
<dbReference type="GO" id="GO:0006357">
    <property type="term" value="P:regulation of transcription by RNA polymerase II"/>
    <property type="evidence" value="ECO:0007669"/>
    <property type="project" value="InterPro"/>
</dbReference>
<evidence type="ECO:0000313" key="11">
    <source>
        <dbReference type="Proteomes" id="UP000279236"/>
    </source>
</evidence>
<gene>
    <name evidence="10" type="primary">MED7</name>
    <name evidence="10" type="ORF">EHS24_006299</name>
</gene>
<evidence type="ECO:0000256" key="6">
    <source>
        <dbReference type="ARBA" id="ARBA00023163"/>
    </source>
</evidence>
<comment type="subcellular location">
    <subcellularLocation>
        <location evidence="1 8">Nucleus</location>
    </subcellularLocation>
</comment>
<dbReference type="InterPro" id="IPR009244">
    <property type="entry name" value="Mediatior_Med7"/>
</dbReference>
<dbReference type="OrthoDB" id="10253553at2759"/>
<comment type="subunit">
    <text evidence="8">Component of the Mediator complex.</text>
</comment>
<name>A0A427Y0T5_9TREE</name>